<reference evidence="2" key="1">
    <citation type="submission" date="2021-10" db="EMBL/GenBank/DDBJ databases">
        <title>Melipona bicolor Genome sequencing and assembly.</title>
        <authorList>
            <person name="Araujo N.S."/>
            <person name="Arias M.C."/>
        </authorList>
    </citation>
    <scope>NUCLEOTIDE SEQUENCE</scope>
    <source>
        <strain evidence="2">USP_2M_L1-L4_2017</strain>
        <tissue evidence="2">Whole body</tissue>
    </source>
</reference>
<feature type="compositionally biased region" description="Basic and acidic residues" evidence="1">
    <location>
        <begin position="45"/>
        <end position="81"/>
    </location>
</feature>
<evidence type="ECO:0000313" key="3">
    <source>
        <dbReference type="Proteomes" id="UP001177670"/>
    </source>
</evidence>
<dbReference type="AlphaFoldDB" id="A0AA40FPM9"/>
<evidence type="ECO:0000313" key="2">
    <source>
        <dbReference type="EMBL" id="KAK1122704.1"/>
    </source>
</evidence>
<feature type="region of interest" description="Disordered" evidence="1">
    <location>
        <begin position="38"/>
        <end position="81"/>
    </location>
</feature>
<dbReference type="Proteomes" id="UP001177670">
    <property type="component" value="Unassembled WGS sequence"/>
</dbReference>
<comment type="caution">
    <text evidence="2">The sequence shown here is derived from an EMBL/GenBank/DDBJ whole genome shotgun (WGS) entry which is preliminary data.</text>
</comment>
<dbReference type="EMBL" id="JAHYIQ010000022">
    <property type="protein sequence ID" value="KAK1122704.1"/>
    <property type="molecule type" value="Genomic_DNA"/>
</dbReference>
<accession>A0AA40FPM9</accession>
<proteinExistence type="predicted"/>
<organism evidence="2 3">
    <name type="scientific">Melipona bicolor</name>
    <dbReference type="NCBI Taxonomy" id="60889"/>
    <lineage>
        <taxon>Eukaryota</taxon>
        <taxon>Metazoa</taxon>
        <taxon>Ecdysozoa</taxon>
        <taxon>Arthropoda</taxon>
        <taxon>Hexapoda</taxon>
        <taxon>Insecta</taxon>
        <taxon>Pterygota</taxon>
        <taxon>Neoptera</taxon>
        <taxon>Endopterygota</taxon>
        <taxon>Hymenoptera</taxon>
        <taxon>Apocrita</taxon>
        <taxon>Aculeata</taxon>
        <taxon>Apoidea</taxon>
        <taxon>Anthophila</taxon>
        <taxon>Apidae</taxon>
        <taxon>Melipona</taxon>
    </lineage>
</organism>
<evidence type="ECO:0000256" key="1">
    <source>
        <dbReference type="SAM" id="MobiDB-lite"/>
    </source>
</evidence>
<sequence>MNEITYTEIRESEFEIWDSEILSPGARRRARFYQVRPSIGKRGGARSEKPGEIETAESREEAGDINKSKGQRREDGKRFRM</sequence>
<protein>
    <submittedName>
        <fullName evidence="2">Uncharacterized protein</fullName>
    </submittedName>
</protein>
<gene>
    <name evidence="2" type="ORF">K0M31_009148</name>
</gene>
<keyword evidence="3" id="KW-1185">Reference proteome</keyword>
<name>A0AA40FPM9_9HYME</name>